<feature type="domain" description="PHD-type" evidence="9">
    <location>
        <begin position="669"/>
        <end position="720"/>
    </location>
</feature>
<evidence type="ECO:0000256" key="3">
    <source>
        <dbReference type="ARBA" id="ARBA00022723"/>
    </source>
</evidence>
<feature type="compositionally biased region" description="Acidic residues" evidence="8">
    <location>
        <begin position="531"/>
        <end position="543"/>
    </location>
</feature>
<feature type="region of interest" description="Disordered" evidence="8">
    <location>
        <begin position="364"/>
        <end position="661"/>
    </location>
</feature>
<dbReference type="PANTHER" id="PTHR10333:SF94">
    <property type="entry name" value="FINGER DOMAIN PROTEIN, PUTATIVE (AFU_ORTHOLOGUE AFUA_3G11940)-RELATED"/>
    <property type="match status" value="1"/>
</dbReference>
<feature type="compositionally biased region" description="Polar residues" evidence="8">
    <location>
        <begin position="104"/>
        <end position="115"/>
    </location>
</feature>
<evidence type="ECO:0000256" key="6">
    <source>
        <dbReference type="ARBA" id="ARBA00023242"/>
    </source>
</evidence>
<dbReference type="CDD" id="cd15505">
    <property type="entry name" value="PHD_ING"/>
    <property type="match status" value="1"/>
</dbReference>
<sequence>MFDVEALIARLPHEADENDEDPDVAATVREFVDFTEYYPSDLSRSFQLIRNLDAQEADNRGHLEWLTKEFSTLPARVPHACPASSSAFASSSSARNGVPGGRAQTANGFSTNSVRRGSRPISDKEMKLRLQISRSINAEKRASQESEAEATKLHQNTSSHLWRISAIRTKLDEIAIPSRDPTPVSPRKPRAGDKSTDENTHCRITLRLNAERTTSSSNRGRRRGGGSTGHPRSRPPPATPAGNEDDWEDIPDTAQPLEKSKKKKNLGGPKRGPKPPVDTPYSGGAPARYDDGTPIPGHLLPWNRLTNEELARLRKRMKKNSGWTPSVTMIIRELESLGRGPKHKDNFLDQREGILGEDFLKIYGPEDGGIGDPEKIAPDDGAGVRENKGMRLNRAKKRKREEERKEKEREAEKERREAEHERERIRLKAEEEIRKERERLERLAREKAEKERVAREAKEAAAREAVAAAVREKAEKDRLAKEAREEKAREKAVKKEQERAAAAAAAISRKTRSASISTTNTTATHTTTTTNDDEDEEMPDADDPPPPPRRLGRPPKNPAAIAAAAAFKPGHKRAASSVPATTDTKRSKRGASAAAPPPPPPPAGRKHTSSTTGLPKHSNRVTKAAAGRKKGLFAGKKHAAAAAGIVKEEDEGGTAGEGEWVDEDEEDLNRYCLCDEVSRGTMVACENPQCPKVWFHIDCIGLEEEEADSLKWYCPICKDDQAPGKRGGKRRKKV</sequence>
<keyword evidence="4 7" id="KW-0863">Zinc-finger</keyword>
<evidence type="ECO:0000256" key="2">
    <source>
        <dbReference type="ARBA" id="ARBA00010210"/>
    </source>
</evidence>
<dbReference type="PANTHER" id="PTHR10333">
    <property type="entry name" value="INHIBITOR OF GROWTH PROTEIN"/>
    <property type="match status" value="1"/>
</dbReference>
<dbReference type="PROSITE" id="PS50016">
    <property type="entry name" value="ZF_PHD_2"/>
    <property type="match status" value="1"/>
</dbReference>
<evidence type="ECO:0000256" key="1">
    <source>
        <dbReference type="ARBA" id="ARBA00004123"/>
    </source>
</evidence>
<feature type="region of interest" description="Disordered" evidence="8">
    <location>
        <begin position="83"/>
        <end position="159"/>
    </location>
</feature>
<feature type="compositionally biased region" description="Basic and acidic residues" evidence="8">
    <location>
        <begin position="470"/>
        <end position="499"/>
    </location>
</feature>
<dbReference type="InterPro" id="IPR019787">
    <property type="entry name" value="Znf_PHD-finger"/>
</dbReference>
<organism evidence="10 11">
    <name type="scientific">Discina gigas</name>
    <dbReference type="NCBI Taxonomy" id="1032678"/>
    <lineage>
        <taxon>Eukaryota</taxon>
        <taxon>Fungi</taxon>
        <taxon>Dikarya</taxon>
        <taxon>Ascomycota</taxon>
        <taxon>Pezizomycotina</taxon>
        <taxon>Pezizomycetes</taxon>
        <taxon>Pezizales</taxon>
        <taxon>Discinaceae</taxon>
        <taxon>Discina</taxon>
    </lineage>
</organism>
<feature type="compositionally biased region" description="Basic residues" evidence="8">
    <location>
        <begin position="626"/>
        <end position="639"/>
    </location>
</feature>
<comment type="caution">
    <text evidence="10">The sequence shown here is derived from an EMBL/GenBank/DDBJ whole genome shotgun (WGS) entry which is preliminary data.</text>
</comment>
<evidence type="ECO:0000256" key="5">
    <source>
        <dbReference type="ARBA" id="ARBA00022833"/>
    </source>
</evidence>
<dbReference type="InterPro" id="IPR011011">
    <property type="entry name" value="Znf_FYVE_PHD"/>
</dbReference>
<reference evidence="10 11" key="1">
    <citation type="submission" date="2024-02" db="EMBL/GenBank/DDBJ databases">
        <title>Discinaceae phylogenomics.</title>
        <authorList>
            <person name="Dirks A.C."/>
            <person name="James T.Y."/>
        </authorList>
    </citation>
    <scope>NUCLEOTIDE SEQUENCE [LARGE SCALE GENOMIC DNA]</scope>
    <source>
        <strain evidence="10 11">ACD0624</strain>
    </source>
</reference>
<name>A0ABR3GN63_9PEZI</name>
<keyword evidence="3" id="KW-0479">Metal-binding</keyword>
<evidence type="ECO:0000313" key="11">
    <source>
        <dbReference type="Proteomes" id="UP001447188"/>
    </source>
</evidence>
<feature type="region of interest" description="Disordered" evidence="8">
    <location>
        <begin position="173"/>
        <end position="296"/>
    </location>
</feature>
<dbReference type="InterPro" id="IPR001965">
    <property type="entry name" value="Znf_PHD"/>
</dbReference>
<dbReference type="SMART" id="SM01408">
    <property type="entry name" value="ING"/>
    <property type="match status" value="1"/>
</dbReference>
<dbReference type="EMBL" id="JBBBZM010000036">
    <property type="protein sequence ID" value="KAL0637356.1"/>
    <property type="molecule type" value="Genomic_DNA"/>
</dbReference>
<dbReference type="InterPro" id="IPR019786">
    <property type="entry name" value="Zinc_finger_PHD-type_CS"/>
</dbReference>
<gene>
    <name evidence="10" type="ORF">Q9L58_003689</name>
</gene>
<dbReference type="Gene3D" id="3.30.40.10">
    <property type="entry name" value="Zinc/RING finger domain, C3HC4 (zinc finger)"/>
    <property type="match status" value="1"/>
</dbReference>
<evidence type="ECO:0000256" key="8">
    <source>
        <dbReference type="SAM" id="MobiDB-lite"/>
    </source>
</evidence>
<evidence type="ECO:0000256" key="7">
    <source>
        <dbReference type="PROSITE-ProRule" id="PRU00146"/>
    </source>
</evidence>
<keyword evidence="6" id="KW-0539">Nucleus</keyword>
<feature type="compositionally biased region" description="Basic and acidic residues" evidence="8">
    <location>
        <begin position="190"/>
        <end position="201"/>
    </location>
</feature>
<dbReference type="InterPro" id="IPR013083">
    <property type="entry name" value="Znf_RING/FYVE/PHD"/>
</dbReference>
<evidence type="ECO:0000313" key="10">
    <source>
        <dbReference type="EMBL" id="KAL0637356.1"/>
    </source>
</evidence>
<accession>A0ABR3GN63</accession>
<dbReference type="InterPro" id="IPR028651">
    <property type="entry name" value="ING_fam"/>
</dbReference>
<feature type="compositionally biased region" description="Basic and acidic residues" evidence="8">
    <location>
        <begin position="137"/>
        <end position="152"/>
    </location>
</feature>
<keyword evidence="5" id="KW-0862">Zinc</keyword>
<dbReference type="InterPro" id="IPR024610">
    <property type="entry name" value="ING_N_histone-binding"/>
</dbReference>
<proteinExistence type="inferred from homology"/>
<feature type="compositionally biased region" description="Low complexity" evidence="8">
    <location>
        <begin position="558"/>
        <end position="568"/>
    </location>
</feature>
<comment type="subcellular location">
    <subcellularLocation>
        <location evidence="1">Nucleus</location>
    </subcellularLocation>
</comment>
<protein>
    <recommendedName>
        <fullName evidence="9">PHD-type domain-containing protein</fullName>
    </recommendedName>
</protein>
<evidence type="ECO:0000259" key="9">
    <source>
        <dbReference type="PROSITE" id="PS50016"/>
    </source>
</evidence>
<feature type="compositionally biased region" description="Basic and acidic residues" evidence="8">
    <location>
        <begin position="400"/>
        <end position="462"/>
    </location>
</feature>
<dbReference type="Proteomes" id="UP001447188">
    <property type="component" value="Unassembled WGS sequence"/>
</dbReference>
<dbReference type="SMART" id="SM00249">
    <property type="entry name" value="PHD"/>
    <property type="match status" value="1"/>
</dbReference>
<keyword evidence="11" id="KW-1185">Reference proteome</keyword>
<feature type="compositionally biased region" description="Low complexity" evidence="8">
    <location>
        <begin position="83"/>
        <end position="94"/>
    </location>
</feature>
<feature type="compositionally biased region" description="Basic and acidic residues" evidence="8">
    <location>
        <begin position="372"/>
        <end position="389"/>
    </location>
</feature>
<comment type="similarity">
    <text evidence="2">Belongs to the ING family.</text>
</comment>
<feature type="compositionally biased region" description="Low complexity" evidence="8">
    <location>
        <begin position="500"/>
        <end position="530"/>
    </location>
</feature>
<dbReference type="SUPFAM" id="SSF57903">
    <property type="entry name" value="FYVE/PHD zinc finger"/>
    <property type="match status" value="1"/>
</dbReference>
<evidence type="ECO:0000256" key="4">
    <source>
        <dbReference type="ARBA" id="ARBA00022771"/>
    </source>
</evidence>
<dbReference type="PROSITE" id="PS01359">
    <property type="entry name" value="ZF_PHD_1"/>
    <property type="match status" value="1"/>
</dbReference>